<name>A0A0B1RX65_OESDE</name>
<evidence type="ECO:0000256" key="1">
    <source>
        <dbReference type="SAM" id="MobiDB-lite"/>
    </source>
</evidence>
<dbReference type="Proteomes" id="UP000053660">
    <property type="component" value="Unassembled WGS sequence"/>
</dbReference>
<proteinExistence type="predicted"/>
<dbReference type="AlphaFoldDB" id="A0A0B1RX65"/>
<feature type="region of interest" description="Disordered" evidence="1">
    <location>
        <begin position="1"/>
        <end position="49"/>
    </location>
</feature>
<evidence type="ECO:0000313" key="2">
    <source>
        <dbReference type="EMBL" id="KHJ77279.1"/>
    </source>
</evidence>
<feature type="compositionally biased region" description="Acidic residues" evidence="1">
    <location>
        <begin position="16"/>
        <end position="32"/>
    </location>
</feature>
<gene>
    <name evidence="2" type="ORF">OESDEN_23101</name>
</gene>
<protein>
    <submittedName>
        <fullName evidence="2">Uncharacterized protein</fullName>
    </submittedName>
</protein>
<accession>A0A0B1RX65</accession>
<sequence length="82" mass="8825">MRRLLKQRTPSASSEPSDDEDVPAEDEAEDADVPLPEDASTADSAATNAVPLANASHTLAATGKMFDEPPTEFADFRDNFYP</sequence>
<dbReference type="EMBL" id="KN610920">
    <property type="protein sequence ID" value="KHJ77279.1"/>
    <property type="molecule type" value="Genomic_DNA"/>
</dbReference>
<feature type="compositionally biased region" description="Low complexity" evidence="1">
    <location>
        <begin position="33"/>
        <end position="47"/>
    </location>
</feature>
<reference evidence="2 3" key="1">
    <citation type="submission" date="2014-03" db="EMBL/GenBank/DDBJ databases">
        <title>Draft genome of the hookworm Oesophagostomum dentatum.</title>
        <authorList>
            <person name="Mitreva M."/>
        </authorList>
    </citation>
    <scope>NUCLEOTIDE SEQUENCE [LARGE SCALE GENOMIC DNA]</scope>
    <source>
        <strain evidence="2 3">OD-Hann</strain>
    </source>
</reference>
<keyword evidence="3" id="KW-1185">Reference proteome</keyword>
<organism evidence="2 3">
    <name type="scientific">Oesophagostomum dentatum</name>
    <name type="common">Nodular worm</name>
    <dbReference type="NCBI Taxonomy" id="61180"/>
    <lineage>
        <taxon>Eukaryota</taxon>
        <taxon>Metazoa</taxon>
        <taxon>Ecdysozoa</taxon>
        <taxon>Nematoda</taxon>
        <taxon>Chromadorea</taxon>
        <taxon>Rhabditida</taxon>
        <taxon>Rhabditina</taxon>
        <taxon>Rhabditomorpha</taxon>
        <taxon>Strongyloidea</taxon>
        <taxon>Strongylidae</taxon>
        <taxon>Oesophagostomum</taxon>
    </lineage>
</organism>
<evidence type="ECO:0000313" key="3">
    <source>
        <dbReference type="Proteomes" id="UP000053660"/>
    </source>
</evidence>